<dbReference type="Pfam" id="PF14833">
    <property type="entry name" value="NAD_binding_11"/>
    <property type="match status" value="1"/>
</dbReference>
<dbReference type="Proteomes" id="UP001317963">
    <property type="component" value="Chromosome"/>
</dbReference>
<dbReference type="Gene3D" id="1.10.1040.10">
    <property type="entry name" value="N-(1-d-carboxylethyl)-l-norvaline Dehydrogenase, domain 2"/>
    <property type="match status" value="1"/>
</dbReference>
<dbReference type="RefSeq" id="WP_320416183.1">
    <property type="nucleotide sequence ID" value="NZ_CP036501.1"/>
</dbReference>
<evidence type="ECO:0000259" key="6">
    <source>
        <dbReference type="PROSITE" id="PS51891"/>
    </source>
</evidence>
<protein>
    <recommendedName>
        <fullName evidence="6">CENP-V/GFA domain-containing protein</fullName>
    </recommendedName>
</protein>
<evidence type="ECO:0000256" key="4">
    <source>
        <dbReference type="ARBA" id="ARBA00022833"/>
    </source>
</evidence>
<name>A0ABY6Q6U5_9GAMM</name>
<evidence type="ECO:0000256" key="5">
    <source>
        <dbReference type="ARBA" id="ARBA00023002"/>
    </source>
</evidence>
<accession>A0ABY6Q6U5</accession>
<evidence type="ECO:0000313" key="7">
    <source>
        <dbReference type="EMBL" id="UZP74633.1"/>
    </source>
</evidence>
<dbReference type="InterPro" id="IPR006115">
    <property type="entry name" value="6PGDH_NADP-bd"/>
</dbReference>
<keyword evidence="5" id="KW-0560">Oxidoreductase</keyword>
<gene>
    <name evidence="7" type="ORF">E0F26_07725</name>
</gene>
<dbReference type="Gene3D" id="3.40.50.720">
    <property type="entry name" value="NAD(P)-binding Rossmann-like Domain"/>
    <property type="match status" value="1"/>
</dbReference>
<comment type="similarity">
    <text evidence="2">Belongs to the HIBADH-related family.</text>
</comment>
<evidence type="ECO:0000256" key="2">
    <source>
        <dbReference type="ARBA" id="ARBA00009080"/>
    </source>
</evidence>
<dbReference type="InterPro" id="IPR008927">
    <property type="entry name" value="6-PGluconate_DH-like_C_sf"/>
</dbReference>
<dbReference type="PROSITE" id="PS51891">
    <property type="entry name" value="CENP_V_GFA"/>
    <property type="match status" value="1"/>
</dbReference>
<dbReference type="InterPro" id="IPR029154">
    <property type="entry name" value="HIBADH-like_NADP-bd"/>
</dbReference>
<dbReference type="SUPFAM" id="SSF48179">
    <property type="entry name" value="6-phosphogluconate dehydrogenase C-terminal domain-like"/>
    <property type="match status" value="1"/>
</dbReference>
<dbReference type="SUPFAM" id="SSF51316">
    <property type="entry name" value="Mss4-like"/>
    <property type="match status" value="1"/>
</dbReference>
<reference evidence="7 8" key="1">
    <citation type="submission" date="2019-02" db="EMBL/GenBank/DDBJ databases">
        <title>Halieaceae_genomes.</title>
        <authorList>
            <person name="Li S.-H."/>
        </authorList>
    </citation>
    <scope>NUCLEOTIDE SEQUENCE [LARGE SCALE GENOMIC DNA]</scope>
    <source>
        <strain evidence="7 8">JH123</strain>
    </source>
</reference>
<comment type="similarity">
    <text evidence="1">Belongs to the Gfa family.</text>
</comment>
<evidence type="ECO:0000256" key="1">
    <source>
        <dbReference type="ARBA" id="ARBA00005495"/>
    </source>
</evidence>
<dbReference type="InterPro" id="IPR002204">
    <property type="entry name" value="3-OH-isobutyrate_DH-rel_CS"/>
</dbReference>
<dbReference type="PROSITE" id="PS00895">
    <property type="entry name" value="3_HYDROXYISOBUT_DH"/>
    <property type="match status" value="1"/>
</dbReference>
<dbReference type="InterPro" id="IPR006913">
    <property type="entry name" value="CENP-V/GFA"/>
</dbReference>
<dbReference type="Pfam" id="PF03446">
    <property type="entry name" value="NAD_binding_2"/>
    <property type="match status" value="1"/>
</dbReference>
<keyword evidence="4" id="KW-0862">Zinc</keyword>
<evidence type="ECO:0000256" key="3">
    <source>
        <dbReference type="ARBA" id="ARBA00022723"/>
    </source>
</evidence>
<dbReference type="InterPro" id="IPR013328">
    <property type="entry name" value="6PGD_dom2"/>
</dbReference>
<dbReference type="EMBL" id="CP036501">
    <property type="protein sequence ID" value="UZP74633.1"/>
    <property type="molecule type" value="Genomic_DNA"/>
</dbReference>
<keyword evidence="3" id="KW-0479">Metal-binding</keyword>
<evidence type="ECO:0000313" key="8">
    <source>
        <dbReference type="Proteomes" id="UP001317963"/>
    </source>
</evidence>
<organism evidence="7 8">
    <name type="scientific">Candidatus Paraluminiphilus aquimaris</name>
    <dbReference type="NCBI Taxonomy" id="2518994"/>
    <lineage>
        <taxon>Bacteria</taxon>
        <taxon>Pseudomonadati</taxon>
        <taxon>Pseudomonadota</taxon>
        <taxon>Gammaproteobacteria</taxon>
        <taxon>Cellvibrionales</taxon>
        <taxon>Halieaceae</taxon>
        <taxon>Candidatus Paraluminiphilus</taxon>
    </lineage>
</organism>
<proteinExistence type="inferred from homology"/>
<dbReference type="Gene3D" id="2.170.150.70">
    <property type="match status" value="1"/>
</dbReference>
<dbReference type="PANTHER" id="PTHR43060:SF15">
    <property type="entry name" value="3-HYDROXYISOBUTYRATE DEHYDROGENASE-LIKE 1, MITOCHONDRIAL-RELATED"/>
    <property type="match status" value="1"/>
</dbReference>
<dbReference type="InterPro" id="IPR011057">
    <property type="entry name" value="Mss4-like_sf"/>
</dbReference>
<dbReference type="PANTHER" id="PTHR43060">
    <property type="entry name" value="3-HYDROXYISOBUTYRATE DEHYDROGENASE-LIKE 1, MITOCHONDRIAL-RELATED"/>
    <property type="match status" value="1"/>
</dbReference>
<sequence length="433" mass="46266">MSSQQRVAFIGLGAMGYPMAGHLQRHGLDVCVYNRTETKSFAWVDEFGGSSAPTPAEAAVGASVVFLCVGNDSDVRAVTSESEGVLSTMTQGALLVDHTTTSKELALEMHDACDAIGVHFLDAPVSGGQAGAENGVLTTMVGGDSAAFDQVEPVMGCYTKHAQLMGGVGSGQTTKMVNQLAIAGILGGLSEALHFAECAGLDIDEVTRAIQGGAAQSWQLTNRAATIAKREYNFGFAIDWMRKDLGFALDVADRLGLHLPIATLVDEQYADVQVNGGGRWDTSGLIEQIRIRRQKVEAAEAGPRVTHTGGCHCGSVEWTVEAPAVLVTHTCNCSICEINHYQHLLVPESRFTLTRGEELLSLYTFGSGMAKHYFCSRCGVKSFYIPRSNPDGVSVNARCIKPETIDAIYDTPFDGRNWEKNAGSLAHLSKEGQ</sequence>
<keyword evidence="8" id="KW-1185">Reference proteome</keyword>
<feature type="domain" description="CENP-V/GFA" evidence="6">
    <location>
        <begin position="307"/>
        <end position="419"/>
    </location>
</feature>
<dbReference type="InterPro" id="IPR036291">
    <property type="entry name" value="NAD(P)-bd_dom_sf"/>
</dbReference>
<dbReference type="SUPFAM" id="SSF51735">
    <property type="entry name" value="NAD(P)-binding Rossmann-fold domains"/>
    <property type="match status" value="1"/>
</dbReference>
<dbReference type="Pfam" id="PF04828">
    <property type="entry name" value="GFA"/>
    <property type="match status" value="1"/>
</dbReference>